<dbReference type="AlphaFoldDB" id="A0A1M6DE67"/>
<dbReference type="InterPro" id="IPR028082">
    <property type="entry name" value="Peripla_BP_I"/>
</dbReference>
<dbReference type="GO" id="GO:0030246">
    <property type="term" value="F:carbohydrate binding"/>
    <property type="evidence" value="ECO:0007669"/>
    <property type="project" value="UniProtKB-ARBA"/>
</dbReference>
<dbReference type="EMBL" id="FQXZ01000046">
    <property type="protein sequence ID" value="SHI71607.1"/>
    <property type="molecule type" value="Genomic_DNA"/>
</dbReference>
<proteinExistence type="inferred from homology"/>
<evidence type="ECO:0000256" key="5">
    <source>
        <dbReference type="SAM" id="SignalP"/>
    </source>
</evidence>
<dbReference type="SUPFAM" id="SSF53822">
    <property type="entry name" value="Periplasmic binding protein-like I"/>
    <property type="match status" value="1"/>
</dbReference>
<dbReference type="STRING" id="1216006.VA7868_04208"/>
<comment type="similarity">
    <text evidence="2">Belongs to the bacterial solute-binding protein 2 family.</text>
</comment>
<dbReference type="PANTHER" id="PTHR46847">
    <property type="entry name" value="D-ALLOSE-BINDING PERIPLASMIC PROTEIN-RELATED"/>
    <property type="match status" value="1"/>
</dbReference>
<name>A0A1M6DE67_9VIBR</name>
<dbReference type="RefSeq" id="WP_073605802.1">
    <property type="nucleotide sequence ID" value="NZ_FQXZ01000046.1"/>
</dbReference>
<comment type="subcellular location">
    <subcellularLocation>
        <location evidence="1">Cell envelope</location>
    </subcellularLocation>
</comment>
<evidence type="ECO:0000313" key="7">
    <source>
        <dbReference type="EMBL" id="SHI71607.1"/>
    </source>
</evidence>
<dbReference type="Pfam" id="PF13407">
    <property type="entry name" value="Peripla_BP_4"/>
    <property type="match status" value="1"/>
</dbReference>
<evidence type="ECO:0000313" key="8">
    <source>
        <dbReference type="Proteomes" id="UP000184608"/>
    </source>
</evidence>
<evidence type="ECO:0000256" key="1">
    <source>
        <dbReference type="ARBA" id="ARBA00004196"/>
    </source>
</evidence>
<dbReference type="Proteomes" id="UP000184608">
    <property type="component" value="Unassembled WGS sequence"/>
</dbReference>
<protein>
    <recommendedName>
        <fullName evidence="3">Autoinducer 2-binding periplasmic protein LuxP</fullName>
    </recommendedName>
</protein>
<dbReference type="CDD" id="cd19973">
    <property type="entry name" value="PBP1_ABC_sugar_binding-like"/>
    <property type="match status" value="1"/>
</dbReference>
<accession>A0A1M6DE67</accession>
<dbReference type="InterPro" id="IPR025997">
    <property type="entry name" value="SBP_2_dom"/>
</dbReference>
<evidence type="ECO:0000259" key="6">
    <source>
        <dbReference type="Pfam" id="PF13407"/>
    </source>
</evidence>
<dbReference type="PANTHER" id="PTHR46847:SF1">
    <property type="entry name" value="D-ALLOSE-BINDING PERIPLASMIC PROTEIN-RELATED"/>
    <property type="match status" value="1"/>
</dbReference>
<feature type="domain" description="Periplasmic binding protein" evidence="6">
    <location>
        <begin position="28"/>
        <end position="298"/>
    </location>
</feature>
<dbReference type="GO" id="GO:0055085">
    <property type="term" value="P:transmembrane transport"/>
    <property type="evidence" value="ECO:0007669"/>
    <property type="project" value="UniProtKB-ARBA"/>
</dbReference>
<evidence type="ECO:0000256" key="4">
    <source>
        <dbReference type="ARBA" id="ARBA00022729"/>
    </source>
</evidence>
<reference evidence="7 8" key="1">
    <citation type="submission" date="2016-11" db="EMBL/GenBank/DDBJ databases">
        <authorList>
            <person name="Jaros S."/>
            <person name="Januszkiewicz K."/>
            <person name="Wedrychowicz H."/>
        </authorList>
    </citation>
    <scope>NUCLEOTIDE SEQUENCE [LARGE SCALE GENOMIC DNA]</scope>
    <source>
        <strain evidence="7 8">CECT 7868</strain>
    </source>
</reference>
<dbReference type="OrthoDB" id="4827464at2"/>
<gene>
    <name evidence="7" type="primary">rbsB_4</name>
    <name evidence="7" type="ORF">VA7868_04208</name>
</gene>
<organism evidence="7 8">
    <name type="scientific">Vibrio aerogenes CECT 7868</name>
    <dbReference type="NCBI Taxonomy" id="1216006"/>
    <lineage>
        <taxon>Bacteria</taxon>
        <taxon>Pseudomonadati</taxon>
        <taxon>Pseudomonadota</taxon>
        <taxon>Gammaproteobacteria</taxon>
        <taxon>Vibrionales</taxon>
        <taxon>Vibrionaceae</taxon>
        <taxon>Vibrio</taxon>
    </lineage>
</organism>
<dbReference type="Gene3D" id="3.40.50.2300">
    <property type="match status" value="2"/>
</dbReference>
<keyword evidence="4 5" id="KW-0732">Signal</keyword>
<sequence>MNKLIKVLSYTLCLALSGGVAAAEKPIVGLITKTDNNPFFVKMKEGAQKKADELGLELQTFAGQFDGDNQSQAQAIENLVVSGAKGILITPSDPAAIVPVVEMARSAGVLVIALDTPLDPASAADATFATDNFKAGELIGQWAKAKLGDKAGSAKIALLDLNANEISVDVARDQGFLKGFGIDLNNAQDIGDETDARIVGNEVTQGSVEGGRKAIETLLQKDTGINVVYTINEPAAIGAYEALAAFGKKDALIVSVDGGCEGVENVKSGVIGATSMQFPLRMAAMGVEAINTFIQTGKKPQNTEGLDFLNTGVELITDAPVSGIASKSSGDGLSLCW</sequence>
<evidence type="ECO:0000256" key="2">
    <source>
        <dbReference type="ARBA" id="ARBA00007639"/>
    </source>
</evidence>
<keyword evidence="8" id="KW-1185">Reference proteome</keyword>
<feature type="chain" id="PRO_5012138497" description="Autoinducer 2-binding periplasmic protein LuxP" evidence="5">
    <location>
        <begin position="23"/>
        <end position="337"/>
    </location>
</feature>
<dbReference type="GO" id="GO:0030313">
    <property type="term" value="C:cell envelope"/>
    <property type="evidence" value="ECO:0007669"/>
    <property type="project" value="UniProtKB-SubCell"/>
</dbReference>
<evidence type="ECO:0000256" key="3">
    <source>
        <dbReference type="ARBA" id="ARBA00022181"/>
    </source>
</evidence>
<feature type="signal peptide" evidence="5">
    <location>
        <begin position="1"/>
        <end position="22"/>
    </location>
</feature>